<sequence length="827" mass="88649">MADFTGMTVKLTMKNPPNLVMHGKVKHIVAGQTLTLQNVFFPNTGSHSPTWTVRGTDVADLQVVDTSALPAATPTPAIQSNAAASRNVAPPPPPPRVNPSSPVARKFVPPPPLSGAAPPIQPAEELHPAPVVRIRTGGSNPQGQPSRFVDPAILSYERSPLQTESEAQPPAPSTPIKSILAKAAESLPHNSSPFVAEAGNDSPSRKVSQAKDTPRRVSAARQASNAAQTQNIEADGTQETGQQDTITKKKARRSLKKKHGNVAQDPPQVMNSEVSRNGNDMNGSVRRAKGWRQTPLLQPSPQESSQQENSSSKKKSRKRQDEAREAQQNGWATEDATDIQDLGDFDFEANHKLFDKKQVFDQLRQGDTTADEDRLVSHNKVSRPGTYGGKNLHPTENVLSPQLGPKHHSTELDSTSDADTELNFAANGRSSSRHSTARTSLKKQPSRQSSIQVDARPHPLSASMSSDRAMNRSVTSLSGRQGRSVPSITTSPRPDRTLSPHSAISTTKTHATPVFASHPMEPHLTVARTMSACPVLHPAALETLEKETVSRYGLTHDAITESAAKCVAEMAMGIFDPHAPSRRGSRANTLRGSMSSGLPVDRGSTPVIVIIAGNHAVGARAVAAARHLVGRKASIIIAEAQYDSAETRDVQMKTQLAILKRMAKGGADIKRGPWRRASDYIKKLSGPPAVIIDALLAGSSYDSLLDTPNAQHAENASREAREMIEWANRSRAPVLSVGCPSGVSGLDGTTTTIEGEPLAVRPDKVLCLAAPMQGVLDAMKGGERWDVSLADIGVNITLKIDEAVAFGAQWVTELRYVEDEVLGHEAQ</sequence>
<evidence type="ECO:0000313" key="1">
    <source>
        <dbReference type="EMBL" id="KAK3708554.1"/>
    </source>
</evidence>
<organism evidence="1 2">
    <name type="scientific">Vermiconidia calcicola</name>
    <dbReference type="NCBI Taxonomy" id="1690605"/>
    <lineage>
        <taxon>Eukaryota</taxon>
        <taxon>Fungi</taxon>
        <taxon>Dikarya</taxon>
        <taxon>Ascomycota</taxon>
        <taxon>Pezizomycotina</taxon>
        <taxon>Dothideomycetes</taxon>
        <taxon>Dothideomycetidae</taxon>
        <taxon>Mycosphaerellales</taxon>
        <taxon>Extremaceae</taxon>
        <taxon>Vermiconidia</taxon>
    </lineage>
</organism>
<dbReference type="EMBL" id="JAUTXU010000100">
    <property type="protein sequence ID" value="KAK3708554.1"/>
    <property type="molecule type" value="Genomic_DNA"/>
</dbReference>
<proteinExistence type="predicted"/>
<name>A0ACC3N3C5_9PEZI</name>
<protein>
    <submittedName>
        <fullName evidence="1">Enhancer of mRNA decapping</fullName>
    </submittedName>
</protein>
<dbReference type="Proteomes" id="UP001281147">
    <property type="component" value="Unassembled WGS sequence"/>
</dbReference>
<evidence type="ECO:0000313" key="2">
    <source>
        <dbReference type="Proteomes" id="UP001281147"/>
    </source>
</evidence>
<keyword evidence="2" id="KW-1185">Reference proteome</keyword>
<reference evidence="1" key="1">
    <citation type="submission" date="2023-07" db="EMBL/GenBank/DDBJ databases">
        <title>Black Yeasts Isolated from many extreme environments.</title>
        <authorList>
            <person name="Coleine C."/>
            <person name="Stajich J.E."/>
            <person name="Selbmann L."/>
        </authorList>
    </citation>
    <scope>NUCLEOTIDE SEQUENCE</scope>
    <source>
        <strain evidence="1">CCFEE 5714</strain>
    </source>
</reference>
<gene>
    <name evidence="1" type="primary">EDC3_2</name>
    <name evidence="1" type="ORF">LTR37_011449</name>
</gene>
<accession>A0ACC3N3C5</accession>
<comment type="caution">
    <text evidence="1">The sequence shown here is derived from an EMBL/GenBank/DDBJ whole genome shotgun (WGS) entry which is preliminary data.</text>
</comment>